<dbReference type="EMBL" id="JAGGLM010000021">
    <property type="protein sequence ID" value="MBP2033772.1"/>
    <property type="molecule type" value="Genomic_DNA"/>
</dbReference>
<keyword evidence="2" id="KW-1185">Reference proteome</keyword>
<keyword evidence="1" id="KW-0808">Transferase</keyword>
<evidence type="ECO:0000313" key="2">
    <source>
        <dbReference type="Proteomes" id="UP001519307"/>
    </source>
</evidence>
<dbReference type="Proteomes" id="UP001519307">
    <property type="component" value="Unassembled WGS sequence"/>
</dbReference>
<reference evidence="1 2" key="1">
    <citation type="submission" date="2021-03" db="EMBL/GenBank/DDBJ databases">
        <title>Genomic Encyclopedia of Type Strains, Phase IV (KMG-IV): sequencing the most valuable type-strain genomes for metagenomic binning, comparative biology and taxonomic classification.</title>
        <authorList>
            <person name="Goeker M."/>
        </authorList>
    </citation>
    <scope>NUCLEOTIDE SEQUENCE [LARGE SCALE GENOMIC DNA]</scope>
    <source>
        <strain evidence="1 2">DSM 28783</strain>
    </source>
</reference>
<organism evidence="1 2">
    <name type="scientific">Clostridium algifaecis</name>
    <dbReference type="NCBI Taxonomy" id="1472040"/>
    <lineage>
        <taxon>Bacteria</taxon>
        <taxon>Bacillati</taxon>
        <taxon>Bacillota</taxon>
        <taxon>Clostridia</taxon>
        <taxon>Eubacteriales</taxon>
        <taxon>Clostridiaceae</taxon>
        <taxon>Clostridium</taxon>
    </lineage>
</organism>
<name>A0ABS4KUS2_9CLOT</name>
<gene>
    <name evidence="1" type="ORF">J2Z42_002479</name>
</gene>
<protein>
    <submittedName>
        <fullName evidence="1">4-hydroxybutyrate CoA-transferase</fullName>
        <ecNumber evidence="1">2.8.3.-</ecNumber>
    </submittedName>
</protein>
<evidence type="ECO:0000313" key="1">
    <source>
        <dbReference type="EMBL" id="MBP2033772.1"/>
    </source>
</evidence>
<dbReference type="EC" id="2.8.3.-" evidence="1"/>
<dbReference type="GO" id="GO:0016740">
    <property type="term" value="F:transferase activity"/>
    <property type="evidence" value="ECO:0007669"/>
    <property type="project" value="UniProtKB-KW"/>
</dbReference>
<dbReference type="RefSeq" id="WP_209703028.1">
    <property type="nucleotide sequence ID" value="NZ_JAGGLM010000021.1"/>
</dbReference>
<sequence>MDIGIKYCGGCNPKYDRKKFVHRLEKNSNFNFEIADFNKVYDVVIVLCGCNSACVNHKELKFKLEKILVRSQKDYYEVKQILDKYSCI</sequence>
<accession>A0ABS4KUS2</accession>
<proteinExistence type="predicted"/>
<comment type="caution">
    <text evidence="1">The sequence shown here is derived from an EMBL/GenBank/DDBJ whole genome shotgun (WGS) entry which is preliminary data.</text>
</comment>